<organism evidence="3 4">
    <name type="scientific">Aquipseudomonas alcaligenes</name>
    <name type="common">Pseudomonas alcaligenes</name>
    <dbReference type="NCBI Taxonomy" id="43263"/>
    <lineage>
        <taxon>Bacteria</taxon>
        <taxon>Pseudomonadati</taxon>
        <taxon>Pseudomonadota</taxon>
        <taxon>Gammaproteobacteria</taxon>
        <taxon>Pseudomonadales</taxon>
        <taxon>Pseudomonadaceae</taxon>
        <taxon>Aquipseudomonas</taxon>
    </lineage>
</organism>
<sequence>MTQTPETLAPIRAAGGKFAPGTSGNPAGRPRSESAQVRAKLQAHGSDVAAVVLERALAGDMYACRLILDRCSPPLKARAEPVQIDLPPGAGIVETAQAVLSAAAAGSLPPDTAVQLVGAVADLARIVETEQLQRELAELRALVEGSRQ</sequence>
<gene>
    <name evidence="3" type="ORF">E6Q69_08925</name>
</gene>
<dbReference type="Proteomes" id="UP000321110">
    <property type="component" value="Unassembled WGS sequence"/>
</dbReference>
<comment type="caution">
    <text evidence="3">The sequence shown here is derived from an EMBL/GenBank/DDBJ whole genome shotgun (WGS) entry which is preliminary data.</text>
</comment>
<proteinExistence type="predicted"/>
<evidence type="ECO:0000313" key="4">
    <source>
        <dbReference type="Proteomes" id="UP000321110"/>
    </source>
</evidence>
<feature type="region of interest" description="Disordered" evidence="1">
    <location>
        <begin position="1"/>
        <end position="32"/>
    </location>
</feature>
<evidence type="ECO:0000259" key="2">
    <source>
        <dbReference type="Pfam" id="PF18932"/>
    </source>
</evidence>
<reference evidence="3 4" key="1">
    <citation type="submission" date="2018-09" db="EMBL/GenBank/DDBJ databases">
        <title>Metagenome Assembled Genomes from an Advanced Water Purification Facility.</title>
        <authorList>
            <person name="Stamps B.W."/>
            <person name="Spear J.R."/>
        </authorList>
    </citation>
    <scope>NUCLEOTIDE SEQUENCE [LARGE SCALE GENOMIC DNA]</scope>
    <source>
        <strain evidence="3">Bin_52_1</strain>
    </source>
</reference>
<dbReference type="AlphaFoldDB" id="A0A5C7W5R8"/>
<name>A0A5C7W5R8_AQUAC</name>
<evidence type="ECO:0000256" key="1">
    <source>
        <dbReference type="SAM" id="MobiDB-lite"/>
    </source>
</evidence>
<protein>
    <recommendedName>
        <fullName evidence="2">DUF5681 domain-containing protein</fullName>
    </recommendedName>
</protein>
<accession>A0A5C7W5R8</accession>
<dbReference type="InterPro" id="IPR043736">
    <property type="entry name" value="DUF5681"/>
</dbReference>
<evidence type="ECO:0000313" key="3">
    <source>
        <dbReference type="EMBL" id="TXI32463.1"/>
    </source>
</evidence>
<dbReference type="Pfam" id="PF18932">
    <property type="entry name" value="DUF5681"/>
    <property type="match status" value="1"/>
</dbReference>
<dbReference type="EMBL" id="SSFO01000149">
    <property type="protein sequence ID" value="TXI32463.1"/>
    <property type="molecule type" value="Genomic_DNA"/>
</dbReference>
<feature type="domain" description="DUF5681" evidence="2">
    <location>
        <begin position="16"/>
        <end position="72"/>
    </location>
</feature>